<dbReference type="Proteomes" id="UP000516046">
    <property type="component" value="Chromosome"/>
</dbReference>
<sequence>MKNIEIRNGRVLYYGNEAGYVENGRAVVDPIFQSDELSDFLTKEKLETLWTNGVYDRLTAARETTAAGAEVPAAGRAHGFPDRPPLKSCRIWQLKPDVDVRMKFVGYDELLKNFGEPDPGNYQIAYDGQVETNDLEELYTKFNIDHPPGYEGHSLSMSDVVELYDETGSSFHYVDHFGFKEIGFDPPGQEMRQGPALNP</sequence>
<evidence type="ECO:0000313" key="2">
    <source>
        <dbReference type="EMBL" id="QNO17644.1"/>
    </source>
</evidence>
<dbReference type="Pfam" id="PF14191">
    <property type="entry name" value="YodL"/>
    <property type="match status" value="1"/>
</dbReference>
<dbReference type="EMBL" id="CP060696">
    <property type="protein sequence ID" value="QNO17644.1"/>
    <property type="molecule type" value="Genomic_DNA"/>
</dbReference>
<feature type="domain" description="YodL-like" evidence="1">
    <location>
        <begin position="88"/>
        <end position="184"/>
    </location>
</feature>
<evidence type="ECO:0000259" key="1">
    <source>
        <dbReference type="Pfam" id="PF14191"/>
    </source>
</evidence>
<dbReference type="AlphaFoldDB" id="A0A7G9WG32"/>
<protein>
    <recommendedName>
        <fullName evidence="1">YodL-like domain-containing protein</fullName>
    </recommendedName>
</protein>
<gene>
    <name evidence="2" type="ORF">H6X83_12040</name>
</gene>
<accession>A0A7G9WG32</accession>
<proteinExistence type="predicted"/>
<dbReference type="RefSeq" id="WP_212506708.1">
    <property type="nucleotide sequence ID" value="NZ_CP060696.1"/>
</dbReference>
<evidence type="ECO:0000313" key="3">
    <source>
        <dbReference type="Proteomes" id="UP000516046"/>
    </source>
</evidence>
<reference evidence="2 3" key="1">
    <citation type="submission" date="2020-08" db="EMBL/GenBank/DDBJ databases">
        <authorList>
            <person name="Ren C."/>
            <person name="Gu Y."/>
            <person name="Xu Y."/>
        </authorList>
    </citation>
    <scope>NUCLEOTIDE SEQUENCE [LARGE SCALE GENOMIC DNA]</scope>
    <source>
        <strain evidence="2 3">LBM18003</strain>
    </source>
</reference>
<keyword evidence="3" id="KW-1185">Reference proteome</keyword>
<dbReference type="KEGG" id="caml:H6X83_12040"/>
<organism evidence="2 3">
    <name type="scientific">Caproicibacterium amylolyticum</name>
    <dbReference type="NCBI Taxonomy" id="2766537"/>
    <lineage>
        <taxon>Bacteria</taxon>
        <taxon>Bacillati</taxon>
        <taxon>Bacillota</taxon>
        <taxon>Clostridia</taxon>
        <taxon>Eubacteriales</taxon>
        <taxon>Oscillospiraceae</taxon>
        <taxon>Caproicibacterium</taxon>
    </lineage>
</organism>
<dbReference type="InterPro" id="IPR025923">
    <property type="entry name" value="YodL-like_dom"/>
</dbReference>
<name>A0A7G9WG32_9FIRM</name>